<dbReference type="EMBL" id="VCGU01000008">
    <property type="protein sequence ID" value="TRY72189.1"/>
    <property type="molecule type" value="Genomic_DNA"/>
</dbReference>
<evidence type="ECO:0000313" key="15">
    <source>
        <dbReference type="Proteomes" id="UP000318571"/>
    </source>
</evidence>
<dbReference type="Pfam" id="PF00383">
    <property type="entry name" value="dCMP_cyt_deam_1"/>
    <property type="match status" value="1"/>
</dbReference>
<feature type="domain" description="CMP/dCMP-type deaminase" evidence="13">
    <location>
        <begin position="31"/>
        <end position="169"/>
    </location>
</feature>
<evidence type="ECO:0000313" key="14">
    <source>
        <dbReference type="EMBL" id="TRY72189.1"/>
    </source>
</evidence>
<dbReference type="GO" id="GO:0005737">
    <property type="term" value="C:cytoplasm"/>
    <property type="evidence" value="ECO:0007669"/>
    <property type="project" value="TreeGrafter"/>
</dbReference>
<proteinExistence type="inferred from homology"/>
<evidence type="ECO:0000256" key="9">
    <source>
        <dbReference type="ARBA" id="ARBA00041763"/>
    </source>
</evidence>
<comment type="cofactor">
    <cofactor evidence="1">
        <name>Zn(2+)</name>
        <dbReference type="ChEBI" id="CHEBI:29105"/>
    </cofactor>
</comment>
<dbReference type="OMA" id="PEYFMAI"/>
<protein>
    <recommendedName>
        <fullName evidence="11">Probable deoxycytidylate deaminase</fullName>
        <ecNumber evidence="8">3.5.4.12</ecNumber>
    </recommendedName>
    <alternativeName>
        <fullName evidence="9">dCMP deaminase</fullName>
    </alternativeName>
</protein>
<dbReference type="OrthoDB" id="6710946at2759"/>
<keyword evidence="5" id="KW-0378">Hydrolase</keyword>
<sequence length="197" mass="21826">MALNGRPTSPTTLNGSISHPSQGEARTDVLSWDSYFMATAFLSAMRSKDPVTQVGAVIVNRQKRIVGIGYNGMPRGCPDDQMPWGKGHEDPCENKFMYVCHAEMNAILSKNAADVENCTIYVALFPCNECAKIIIQAGVREVVYYSDKRNDDPATRGSKRMLSQAGVQFRQFIPPESQIVIDFHVIDHDSRSLTPAQ</sequence>
<evidence type="ECO:0000256" key="5">
    <source>
        <dbReference type="ARBA" id="ARBA00022801"/>
    </source>
</evidence>
<dbReference type="Proteomes" id="UP000318571">
    <property type="component" value="Chromosome 7"/>
</dbReference>
<dbReference type="FunFam" id="3.40.140.10:FF:000021">
    <property type="entry name" value="Deoxycytidylate deaminase"/>
    <property type="match status" value="1"/>
</dbReference>
<dbReference type="Gene3D" id="3.40.140.10">
    <property type="entry name" value="Cytidine Deaminase, domain 2"/>
    <property type="match status" value="1"/>
</dbReference>
<dbReference type="STRING" id="6832.A0A553P3D6"/>
<evidence type="ECO:0000256" key="6">
    <source>
        <dbReference type="ARBA" id="ARBA00022833"/>
    </source>
</evidence>
<dbReference type="InterPro" id="IPR035105">
    <property type="entry name" value="Deoxycytidylate_deaminase_dom"/>
</dbReference>
<evidence type="ECO:0000259" key="13">
    <source>
        <dbReference type="PROSITE" id="PS51747"/>
    </source>
</evidence>
<dbReference type="InterPro" id="IPR016192">
    <property type="entry name" value="APOBEC/CMP_deaminase_Zn-bd"/>
</dbReference>
<comment type="similarity">
    <text evidence="2">Belongs to the cytidine and deoxycytidylate deaminase family.</text>
</comment>
<dbReference type="GO" id="GO:0008270">
    <property type="term" value="F:zinc ion binding"/>
    <property type="evidence" value="ECO:0007669"/>
    <property type="project" value="InterPro"/>
</dbReference>
<keyword evidence="3" id="KW-0479">Metal-binding</keyword>
<dbReference type="AlphaFoldDB" id="A0A553P3D6"/>
<evidence type="ECO:0000256" key="4">
    <source>
        <dbReference type="ARBA" id="ARBA00022727"/>
    </source>
</evidence>
<evidence type="ECO:0000256" key="8">
    <source>
        <dbReference type="ARBA" id="ARBA00038938"/>
    </source>
</evidence>
<keyword evidence="6" id="KW-0862">Zinc</keyword>
<dbReference type="GO" id="GO:0004132">
    <property type="term" value="F:dCMP deaminase activity"/>
    <property type="evidence" value="ECO:0007669"/>
    <property type="project" value="UniProtKB-EC"/>
</dbReference>
<dbReference type="InterPro" id="IPR002125">
    <property type="entry name" value="CMP_dCMP_dom"/>
</dbReference>
<keyword evidence="15" id="KW-1185">Reference proteome</keyword>
<evidence type="ECO:0000256" key="1">
    <source>
        <dbReference type="ARBA" id="ARBA00001947"/>
    </source>
</evidence>
<accession>A0A553P3D6</accession>
<comment type="catalytic activity">
    <reaction evidence="10">
        <text>dCMP + H2O + H(+) = dUMP + NH4(+)</text>
        <dbReference type="Rhea" id="RHEA:22924"/>
        <dbReference type="ChEBI" id="CHEBI:15377"/>
        <dbReference type="ChEBI" id="CHEBI:15378"/>
        <dbReference type="ChEBI" id="CHEBI:28938"/>
        <dbReference type="ChEBI" id="CHEBI:57566"/>
        <dbReference type="ChEBI" id="CHEBI:246422"/>
        <dbReference type="EC" id="3.5.4.12"/>
    </reaction>
</comment>
<dbReference type="InterPro" id="IPR015517">
    <property type="entry name" value="dCMP_deaminase-rel"/>
</dbReference>
<dbReference type="EC" id="3.5.4.12" evidence="8"/>
<dbReference type="SUPFAM" id="SSF53927">
    <property type="entry name" value="Cytidine deaminase-like"/>
    <property type="match status" value="1"/>
</dbReference>
<dbReference type="CDD" id="cd01286">
    <property type="entry name" value="deoxycytidylate_deaminase"/>
    <property type="match status" value="1"/>
</dbReference>
<dbReference type="PROSITE" id="PS00903">
    <property type="entry name" value="CYT_DCMP_DEAMINASES_1"/>
    <property type="match status" value="1"/>
</dbReference>
<dbReference type="PANTHER" id="PTHR11086">
    <property type="entry name" value="DEOXYCYTIDYLATE DEAMINASE-RELATED"/>
    <property type="match status" value="1"/>
</dbReference>
<evidence type="ECO:0000256" key="10">
    <source>
        <dbReference type="ARBA" id="ARBA00052978"/>
    </source>
</evidence>
<gene>
    <name evidence="14" type="ORF">TCAL_00235</name>
</gene>
<dbReference type="PROSITE" id="PS51747">
    <property type="entry name" value="CYT_DCMP_DEAMINASES_2"/>
    <property type="match status" value="1"/>
</dbReference>
<evidence type="ECO:0000256" key="11">
    <source>
        <dbReference type="ARBA" id="ARBA00071625"/>
    </source>
</evidence>
<feature type="compositionally biased region" description="Polar residues" evidence="12">
    <location>
        <begin position="1"/>
        <end position="21"/>
    </location>
</feature>
<evidence type="ECO:0000256" key="2">
    <source>
        <dbReference type="ARBA" id="ARBA00006576"/>
    </source>
</evidence>
<evidence type="ECO:0000256" key="3">
    <source>
        <dbReference type="ARBA" id="ARBA00022723"/>
    </source>
</evidence>
<keyword evidence="4" id="KW-0545">Nucleotide biosynthesis</keyword>
<name>A0A553P3D6_TIGCA</name>
<dbReference type="InterPro" id="IPR016193">
    <property type="entry name" value="Cytidine_deaminase-like"/>
</dbReference>
<evidence type="ECO:0000256" key="7">
    <source>
        <dbReference type="ARBA" id="ARBA00037036"/>
    </source>
</evidence>
<comment type="function">
    <text evidence="7">Supplies the nucleotide substrate for thymidylate synthetase.</text>
</comment>
<feature type="region of interest" description="Disordered" evidence="12">
    <location>
        <begin position="1"/>
        <end position="23"/>
    </location>
</feature>
<evidence type="ECO:0000256" key="12">
    <source>
        <dbReference type="SAM" id="MobiDB-lite"/>
    </source>
</evidence>
<dbReference type="PANTHER" id="PTHR11086:SF18">
    <property type="entry name" value="DEOXYCYTIDYLATE DEAMINASE"/>
    <property type="match status" value="1"/>
</dbReference>
<organism evidence="14 15">
    <name type="scientific">Tigriopus californicus</name>
    <name type="common">Marine copepod</name>
    <dbReference type="NCBI Taxonomy" id="6832"/>
    <lineage>
        <taxon>Eukaryota</taxon>
        <taxon>Metazoa</taxon>
        <taxon>Ecdysozoa</taxon>
        <taxon>Arthropoda</taxon>
        <taxon>Crustacea</taxon>
        <taxon>Multicrustacea</taxon>
        <taxon>Hexanauplia</taxon>
        <taxon>Copepoda</taxon>
        <taxon>Harpacticoida</taxon>
        <taxon>Harpacticidae</taxon>
        <taxon>Tigriopus</taxon>
    </lineage>
</organism>
<dbReference type="GO" id="GO:0009165">
    <property type="term" value="P:nucleotide biosynthetic process"/>
    <property type="evidence" value="ECO:0007669"/>
    <property type="project" value="UniProtKB-KW"/>
</dbReference>
<reference evidence="14 15" key="1">
    <citation type="journal article" date="2018" name="Nat. Ecol. Evol.">
        <title>Genomic signatures of mitonuclear coevolution across populations of Tigriopus californicus.</title>
        <authorList>
            <person name="Barreto F.S."/>
            <person name="Watson E.T."/>
            <person name="Lima T.G."/>
            <person name="Willett C.S."/>
            <person name="Edmands S."/>
            <person name="Li W."/>
            <person name="Burton R.S."/>
        </authorList>
    </citation>
    <scope>NUCLEOTIDE SEQUENCE [LARGE SCALE GENOMIC DNA]</scope>
    <source>
        <strain evidence="14 15">San Diego</strain>
    </source>
</reference>
<comment type="caution">
    <text evidence="14">The sequence shown here is derived from an EMBL/GenBank/DDBJ whole genome shotgun (WGS) entry which is preliminary data.</text>
</comment>